<evidence type="ECO:0000256" key="5">
    <source>
        <dbReference type="ARBA" id="ARBA00023118"/>
    </source>
</evidence>
<dbReference type="EMBL" id="CP121689">
    <property type="protein sequence ID" value="WZL75509.1"/>
    <property type="molecule type" value="Genomic_DNA"/>
</dbReference>
<sequence>MQLKVQTVTPVCVSSGETLSPVVDFVLDAKKNCLHMIDYEKLQRWLAESGDREALGELTRMALGQSGNIADFFESRKLDAANFARVSWSCSSAKELQGHSRNLKLSVLSVKGAFLPGSSVKGMLRTALMFHYLRDKGRAALDEILGNKNKTEKQAYTGENVFRKRSNADEGRQPGAEGDALRFLQVSDSDFCPLEKLRVYHLGRQGRGNRPIPLFAVAIPPGVEFNFQVRIDPNFEKADIPEYWKEFFKRERSLIEVLKEYTSTLIEREMQVLSMLGNSYQGLLGFYRKLANFNFPLFRLGFGKTYFFNSIGILLKNDEISHLIKDAKRFKNGKLVFPTTRWVIQDKDQKDRPLGWLAVKSVNYQ</sequence>
<comment type="similarity">
    <text evidence="2">Belongs to the CRISPR-associated Csm5 family.</text>
</comment>
<keyword evidence="4" id="KW-0694">RNA-binding</keyword>
<evidence type="ECO:0000259" key="7">
    <source>
        <dbReference type="Pfam" id="PF03787"/>
    </source>
</evidence>
<reference evidence="8 9" key="1">
    <citation type="submission" date="2023-03" db="EMBL/GenBank/DDBJ databases">
        <title>Novel Species.</title>
        <authorList>
            <person name="Ma S."/>
        </authorList>
    </citation>
    <scope>NUCLEOTIDE SEQUENCE [LARGE SCALE GENOMIC DNA]</scope>
    <source>
        <strain evidence="8 9">B11</strain>
    </source>
</reference>
<proteinExistence type="inferred from homology"/>
<feature type="domain" description="CRISPR type III-associated protein" evidence="7">
    <location>
        <begin position="5"/>
        <end position="301"/>
    </location>
</feature>
<evidence type="ECO:0000256" key="3">
    <source>
        <dbReference type="ARBA" id="ARBA00016113"/>
    </source>
</evidence>
<keyword evidence="5" id="KW-0051">Antiviral defense</keyword>
<evidence type="ECO:0000313" key="9">
    <source>
        <dbReference type="Proteomes" id="UP001461341"/>
    </source>
</evidence>
<comment type="function">
    <text evidence="1">This subunit might be involved in maturation of a crRNA intermediate to its mature form.</text>
</comment>
<dbReference type="Pfam" id="PF03787">
    <property type="entry name" value="RAMPs"/>
    <property type="match status" value="1"/>
</dbReference>
<gene>
    <name evidence="8" type="primary">csm5</name>
    <name evidence="8" type="ORF">QBE54_07895</name>
</gene>
<dbReference type="PANTHER" id="PTHR38007">
    <property type="entry name" value="CRISPR SYSTEM CMS PROTEIN CSM5"/>
    <property type="match status" value="1"/>
</dbReference>
<protein>
    <recommendedName>
        <fullName evidence="3">CRISPR system Cms protein Csm5</fullName>
    </recommendedName>
    <alternativeName>
        <fullName evidence="6">CRISPR type III A-associated protein Csm5</fullName>
    </alternativeName>
</protein>
<dbReference type="PANTHER" id="PTHR38007:SF1">
    <property type="entry name" value="CRISPR SYSTEM CMS PROTEIN CSM5"/>
    <property type="match status" value="1"/>
</dbReference>
<dbReference type="NCBIfam" id="TIGR01899">
    <property type="entry name" value="cas_TM1807_csm5"/>
    <property type="match status" value="1"/>
</dbReference>
<dbReference type="Proteomes" id="UP001461341">
    <property type="component" value="Chromosome"/>
</dbReference>
<name>A0ABZ2Y919_9BACT</name>
<organism evidence="8 9">
    <name type="scientific">Thermatribacter velox</name>
    <dbReference type="NCBI Taxonomy" id="3039681"/>
    <lineage>
        <taxon>Bacteria</taxon>
        <taxon>Pseudomonadati</taxon>
        <taxon>Atribacterota</taxon>
        <taxon>Atribacteria</taxon>
        <taxon>Atribacterales</taxon>
        <taxon>Thermatribacteraceae</taxon>
        <taxon>Thermatribacter</taxon>
    </lineage>
</organism>
<accession>A0ABZ2Y919</accession>
<evidence type="ECO:0000256" key="4">
    <source>
        <dbReference type="ARBA" id="ARBA00022884"/>
    </source>
</evidence>
<evidence type="ECO:0000256" key="2">
    <source>
        <dbReference type="ARBA" id="ARBA00006680"/>
    </source>
</evidence>
<dbReference type="InterPro" id="IPR005537">
    <property type="entry name" value="RAMP_III_fam"/>
</dbReference>
<evidence type="ECO:0000256" key="1">
    <source>
        <dbReference type="ARBA" id="ARBA00003088"/>
    </source>
</evidence>
<dbReference type="RefSeq" id="WP_369017656.1">
    <property type="nucleotide sequence ID" value="NZ_CP121689.1"/>
</dbReference>
<dbReference type="InterPro" id="IPR010173">
    <property type="entry name" value="CRISPR-assoc_Csm5"/>
</dbReference>
<evidence type="ECO:0000256" key="6">
    <source>
        <dbReference type="ARBA" id="ARBA00031720"/>
    </source>
</evidence>
<evidence type="ECO:0000313" key="8">
    <source>
        <dbReference type="EMBL" id="WZL75509.1"/>
    </source>
</evidence>
<keyword evidence="9" id="KW-1185">Reference proteome</keyword>